<comment type="subcellular location">
    <subcellularLocation>
        <location evidence="1">Membrane</location>
    </subcellularLocation>
</comment>
<evidence type="ECO:0000256" key="5">
    <source>
        <dbReference type="ARBA" id="ARBA00022781"/>
    </source>
</evidence>
<dbReference type="InterPro" id="IPR026015">
    <property type="entry name" value="ATP_synth_OSCP/delta_N_sf"/>
</dbReference>
<keyword evidence="8" id="KW-0066">ATP synthesis</keyword>
<dbReference type="GeneID" id="77802840"/>
<evidence type="ECO:0000256" key="3">
    <source>
        <dbReference type="ARBA" id="ARBA00014723"/>
    </source>
</evidence>
<dbReference type="NCBIfam" id="TIGR01145">
    <property type="entry name" value="ATP_synt_delta"/>
    <property type="match status" value="1"/>
</dbReference>
<evidence type="ECO:0000256" key="1">
    <source>
        <dbReference type="ARBA" id="ARBA00004370"/>
    </source>
</evidence>
<dbReference type="Proteomes" id="UP001164743">
    <property type="component" value="Chromosome 12A"/>
</dbReference>
<dbReference type="Gene3D" id="1.10.520.20">
    <property type="entry name" value="N-terminal domain of the delta subunit of the F1F0-ATP synthase"/>
    <property type="match status" value="1"/>
</dbReference>
<keyword evidence="5" id="KW-0375">Hydrogen ion transport</keyword>
<evidence type="ECO:0000256" key="7">
    <source>
        <dbReference type="ARBA" id="ARBA00023136"/>
    </source>
</evidence>
<evidence type="ECO:0000256" key="2">
    <source>
        <dbReference type="ARBA" id="ARBA00007046"/>
    </source>
</evidence>
<dbReference type="Pfam" id="PF00213">
    <property type="entry name" value="OSCP"/>
    <property type="match status" value="1"/>
</dbReference>
<dbReference type="InterPro" id="IPR000711">
    <property type="entry name" value="ATPase_OSCP/dsu"/>
</dbReference>
<name>A0ABY7D604_9BASI</name>
<gene>
    <name evidence="10" type="ORF">PtA15_12A346</name>
</gene>
<protein>
    <recommendedName>
        <fullName evidence="3">ATP synthase subunit 5, mitochondrial</fullName>
    </recommendedName>
</protein>
<evidence type="ECO:0000256" key="9">
    <source>
        <dbReference type="SAM" id="MobiDB-lite"/>
    </source>
</evidence>
<evidence type="ECO:0000313" key="11">
    <source>
        <dbReference type="Proteomes" id="UP001164743"/>
    </source>
</evidence>
<evidence type="ECO:0000313" key="10">
    <source>
        <dbReference type="EMBL" id="WAQ90357.1"/>
    </source>
</evidence>
<evidence type="ECO:0000256" key="4">
    <source>
        <dbReference type="ARBA" id="ARBA00022448"/>
    </source>
</evidence>
<comment type="similarity">
    <text evidence="2">Belongs to the ATPase delta chain family.</text>
</comment>
<organism evidence="10 11">
    <name type="scientific">Puccinia triticina</name>
    <dbReference type="NCBI Taxonomy" id="208348"/>
    <lineage>
        <taxon>Eukaryota</taxon>
        <taxon>Fungi</taxon>
        <taxon>Dikarya</taxon>
        <taxon>Basidiomycota</taxon>
        <taxon>Pucciniomycotina</taxon>
        <taxon>Pucciniomycetes</taxon>
        <taxon>Pucciniales</taxon>
        <taxon>Pucciniaceae</taxon>
        <taxon>Puccinia</taxon>
    </lineage>
</organism>
<keyword evidence="6" id="KW-0406">Ion transport</keyword>
<dbReference type="SUPFAM" id="SSF47928">
    <property type="entry name" value="N-terminal domain of the delta subunit of the F1F0-ATP synthase"/>
    <property type="match status" value="1"/>
</dbReference>
<keyword evidence="4" id="KW-0813">Transport</keyword>
<proteinExistence type="inferred from homology"/>
<dbReference type="PRINTS" id="PR00125">
    <property type="entry name" value="ATPASEDELTA"/>
</dbReference>
<keyword evidence="7" id="KW-0472">Membrane</keyword>
<dbReference type="RefSeq" id="XP_053025912.1">
    <property type="nucleotide sequence ID" value="XM_053161945.1"/>
</dbReference>
<accession>A0ABY7D604</accession>
<dbReference type="EMBL" id="CP110432">
    <property type="protein sequence ID" value="WAQ90357.1"/>
    <property type="molecule type" value="Genomic_DNA"/>
</dbReference>
<dbReference type="PANTHER" id="PTHR11910">
    <property type="entry name" value="ATP SYNTHASE DELTA CHAIN"/>
    <property type="match status" value="1"/>
</dbReference>
<evidence type="ECO:0000256" key="8">
    <source>
        <dbReference type="ARBA" id="ARBA00023310"/>
    </source>
</evidence>
<reference evidence="10" key="1">
    <citation type="submission" date="2022-10" db="EMBL/GenBank/DDBJ databases">
        <title>Puccinia triticina Genome sequencing and assembly.</title>
        <authorList>
            <person name="Li C."/>
        </authorList>
    </citation>
    <scope>NUCLEOTIDE SEQUENCE</scope>
    <source>
        <strain evidence="10">Pt15</strain>
    </source>
</reference>
<feature type="region of interest" description="Disordered" evidence="9">
    <location>
        <begin position="1"/>
        <end position="44"/>
    </location>
</feature>
<evidence type="ECO:0000256" key="6">
    <source>
        <dbReference type="ARBA" id="ARBA00023065"/>
    </source>
</evidence>
<dbReference type="HAMAP" id="MF_01416">
    <property type="entry name" value="ATP_synth_delta_bact"/>
    <property type="match status" value="1"/>
</dbReference>
<keyword evidence="11" id="KW-1185">Reference proteome</keyword>
<sequence length="267" mass="28951">MYANSECMLQSSGSPSGKIGSQPPGSSNTAPPTKHRAHGTTPTRPIIERERQVMASGPVYRALKCTRGYATAASKQPPIQLQGLSGKYASALYSAAIKKDEKTLSTVEKDLSSIQRVLSSKDGSAIKQFLHNPTLQASDRKKGLSDMMSKLGQPTELTKNFFDVLGENGRLYETEKVIEDFLNLMSAHRGEMTITITSAQPLESSLQSRLETSLKKSTAAEAKTVRIKNVVKPTILGGLIVDFGDKTIDLSVLSRVNKMNALLHESV</sequence>